<keyword evidence="4" id="KW-1185">Reference proteome</keyword>
<feature type="region of interest" description="Disordered" evidence="1">
    <location>
        <begin position="1"/>
        <end position="33"/>
    </location>
</feature>
<dbReference type="AlphaFoldDB" id="A0A5C7GZA6"/>
<dbReference type="InterPro" id="IPR056139">
    <property type="entry name" value="DUF7722"/>
</dbReference>
<dbReference type="EMBL" id="VAHF01000012">
    <property type="protein sequence ID" value="TXG49835.1"/>
    <property type="molecule type" value="Genomic_DNA"/>
</dbReference>
<gene>
    <name evidence="3" type="ORF">EZV62_025710</name>
</gene>
<dbReference type="OrthoDB" id="1932905at2759"/>
<proteinExistence type="predicted"/>
<dbReference type="PANTHER" id="PTHR33513">
    <property type="entry name" value="OS06G0523300 PROTEIN"/>
    <property type="match status" value="1"/>
</dbReference>
<dbReference type="PANTHER" id="PTHR33513:SF45">
    <property type="entry name" value="CYTOPLASMIC TRNA 2-THIOLATION PROTEIN"/>
    <property type="match status" value="1"/>
</dbReference>
<dbReference type="Pfam" id="PF24847">
    <property type="entry name" value="DUF7722"/>
    <property type="match status" value="1"/>
</dbReference>
<feature type="domain" description="DUF7722" evidence="2">
    <location>
        <begin position="145"/>
        <end position="190"/>
    </location>
</feature>
<dbReference type="Proteomes" id="UP000323000">
    <property type="component" value="Chromosome 12"/>
</dbReference>
<sequence length="203" mass="22351">MAMANPQPPPQTSFHVDPTVNGNPTTTGDRIGDRWGRAPEWGCHIGCLRGKYRHVARRQPVAALAIASQEFAEVSGRSTLALAELVATFDSGHVLSSWYLLNDCANGSTVLVVNLAVATVSDNIMENNKKSASGAISFFKMPLHYPRYTKKDYQDMPEWKVDKLLSEYGLSASGELAYKRKFAMGAFLWPDDHCQEFSPQSGP</sequence>
<organism evidence="3 4">
    <name type="scientific">Acer yangbiense</name>
    <dbReference type="NCBI Taxonomy" id="1000413"/>
    <lineage>
        <taxon>Eukaryota</taxon>
        <taxon>Viridiplantae</taxon>
        <taxon>Streptophyta</taxon>
        <taxon>Embryophyta</taxon>
        <taxon>Tracheophyta</taxon>
        <taxon>Spermatophyta</taxon>
        <taxon>Magnoliopsida</taxon>
        <taxon>eudicotyledons</taxon>
        <taxon>Gunneridae</taxon>
        <taxon>Pentapetalae</taxon>
        <taxon>rosids</taxon>
        <taxon>malvids</taxon>
        <taxon>Sapindales</taxon>
        <taxon>Sapindaceae</taxon>
        <taxon>Hippocastanoideae</taxon>
        <taxon>Acereae</taxon>
        <taxon>Acer</taxon>
    </lineage>
</organism>
<evidence type="ECO:0000313" key="4">
    <source>
        <dbReference type="Proteomes" id="UP000323000"/>
    </source>
</evidence>
<evidence type="ECO:0000259" key="2">
    <source>
        <dbReference type="Pfam" id="PF24847"/>
    </source>
</evidence>
<accession>A0A5C7GZA6</accession>
<name>A0A5C7GZA6_9ROSI</name>
<evidence type="ECO:0000313" key="3">
    <source>
        <dbReference type="EMBL" id="TXG49835.1"/>
    </source>
</evidence>
<feature type="compositionally biased region" description="Pro residues" evidence="1">
    <location>
        <begin position="1"/>
        <end position="11"/>
    </location>
</feature>
<evidence type="ECO:0000256" key="1">
    <source>
        <dbReference type="SAM" id="MobiDB-lite"/>
    </source>
</evidence>
<reference evidence="4" key="1">
    <citation type="journal article" date="2019" name="Gigascience">
        <title>De novo genome assembly of the endangered Acer yangbiense, a plant species with extremely small populations endemic to Yunnan Province, China.</title>
        <authorList>
            <person name="Yang J."/>
            <person name="Wariss H.M."/>
            <person name="Tao L."/>
            <person name="Zhang R."/>
            <person name="Yun Q."/>
            <person name="Hollingsworth P."/>
            <person name="Dao Z."/>
            <person name="Luo G."/>
            <person name="Guo H."/>
            <person name="Ma Y."/>
            <person name="Sun W."/>
        </authorList>
    </citation>
    <scope>NUCLEOTIDE SEQUENCE [LARGE SCALE GENOMIC DNA]</scope>
    <source>
        <strain evidence="4">cv. Malutang</strain>
    </source>
</reference>
<protein>
    <recommendedName>
        <fullName evidence="2">DUF7722 domain-containing protein</fullName>
    </recommendedName>
</protein>
<comment type="caution">
    <text evidence="3">The sequence shown here is derived from an EMBL/GenBank/DDBJ whole genome shotgun (WGS) entry which is preliminary data.</text>
</comment>